<sequence length="302" mass="33425">MRAAIRVQQIKSEQVTIRVGSDSKQRGFAMPKDLLCARAEWFKNALKEDRFIEGSTGVIELPDDLPEVFEAFEFFLYQSQLWFESPDKLTEEELQEELILNARIWTFGDKYLLPQLQDIAMSRMCAVLDQGDALNCSAHTLAQCYNAVRADSPVRLIIIDNLVDRLQHGEDISMAEELAACPGIFAASMHLNKNFTSSQRTTFQDIASPGSSTSCEQDLRPMSLNVLLINISHTGTTWHMIVESAGTRRRSQAFNASTVRSSRCAILAAPATGSPSVGPAATELIVSRKRQGNSVGELIILA</sequence>
<dbReference type="RefSeq" id="XP_047762057.1">
    <property type="nucleotide sequence ID" value="XM_047904610.1"/>
</dbReference>
<feature type="domain" description="BTB" evidence="1">
    <location>
        <begin position="13"/>
        <end position="85"/>
    </location>
</feature>
<reference evidence="2" key="2">
    <citation type="journal article" date="2022" name="Microb. Genom.">
        <title>A chromosome-scale genome assembly of the tomato pathogen Cladosporium fulvum reveals a compartmentalized genome architecture and the presence of a dispensable chromosome.</title>
        <authorList>
            <person name="Zaccaron A.Z."/>
            <person name="Chen L.H."/>
            <person name="Samaras A."/>
            <person name="Stergiopoulos I."/>
        </authorList>
    </citation>
    <scope>NUCLEOTIDE SEQUENCE</scope>
    <source>
        <strain evidence="2">Race5_Kim</strain>
    </source>
</reference>
<dbReference type="KEGG" id="ffu:CLAFUR5_05462"/>
<dbReference type="PANTHER" id="PTHR47843">
    <property type="entry name" value="BTB DOMAIN-CONTAINING PROTEIN-RELATED"/>
    <property type="match status" value="1"/>
</dbReference>
<reference evidence="2" key="1">
    <citation type="submission" date="2021-12" db="EMBL/GenBank/DDBJ databases">
        <authorList>
            <person name="Zaccaron A."/>
            <person name="Stergiopoulos I."/>
        </authorList>
    </citation>
    <scope>NUCLEOTIDE SEQUENCE</scope>
    <source>
        <strain evidence="2">Race5_Kim</strain>
    </source>
</reference>
<dbReference type="PANTHER" id="PTHR47843:SF2">
    <property type="entry name" value="BTB DOMAIN-CONTAINING PROTEIN"/>
    <property type="match status" value="1"/>
</dbReference>
<proteinExistence type="predicted"/>
<name>A0A9Q8LHF5_PASFU</name>
<dbReference type="Proteomes" id="UP000756132">
    <property type="component" value="Chromosome 5"/>
</dbReference>
<dbReference type="PROSITE" id="PS50097">
    <property type="entry name" value="BTB"/>
    <property type="match status" value="1"/>
</dbReference>
<evidence type="ECO:0000313" key="3">
    <source>
        <dbReference type="Proteomes" id="UP000756132"/>
    </source>
</evidence>
<dbReference type="OrthoDB" id="194443at2759"/>
<dbReference type="AlphaFoldDB" id="A0A9Q8LHF5"/>
<dbReference type="InterPro" id="IPR000210">
    <property type="entry name" value="BTB/POZ_dom"/>
</dbReference>
<dbReference type="InterPro" id="IPR011333">
    <property type="entry name" value="SKP1/BTB/POZ_sf"/>
</dbReference>
<dbReference type="Gene3D" id="3.30.710.10">
    <property type="entry name" value="Potassium Channel Kv1.1, Chain A"/>
    <property type="match status" value="1"/>
</dbReference>
<organism evidence="2 3">
    <name type="scientific">Passalora fulva</name>
    <name type="common">Tomato leaf mold</name>
    <name type="synonym">Cladosporium fulvum</name>
    <dbReference type="NCBI Taxonomy" id="5499"/>
    <lineage>
        <taxon>Eukaryota</taxon>
        <taxon>Fungi</taxon>
        <taxon>Dikarya</taxon>
        <taxon>Ascomycota</taxon>
        <taxon>Pezizomycotina</taxon>
        <taxon>Dothideomycetes</taxon>
        <taxon>Dothideomycetidae</taxon>
        <taxon>Mycosphaerellales</taxon>
        <taxon>Mycosphaerellaceae</taxon>
        <taxon>Fulvia</taxon>
    </lineage>
</organism>
<evidence type="ECO:0000313" key="2">
    <source>
        <dbReference type="EMBL" id="UJO17691.1"/>
    </source>
</evidence>
<dbReference type="EMBL" id="CP090167">
    <property type="protein sequence ID" value="UJO17691.1"/>
    <property type="molecule type" value="Genomic_DNA"/>
</dbReference>
<dbReference type="GeneID" id="71985340"/>
<accession>A0A9Q8LHF5</accession>
<evidence type="ECO:0000259" key="1">
    <source>
        <dbReference type="PROSITE" id="PS50097"/>
    </source>
</evidence>
<protein>
    <recommendedName>
        <fullName evidence="1">BTB domain-containing protein</fullName>
    </recommendedName>
</protein>
<gene>
    <name evidence="2" type="ORF">CLAFUR5_05462</name>
</gene>
<keyword evidence="3" id="KW-1185">Reference proteome</keyword>